<dbReference type="AlphaFoldDB" id="A0A1E8FG69"/>
<dbReference type="RefSeq" id="WP_070175817.1">
    <property type="nucleotide sequence ID" value="NZ_BMJR01000001.1"/>
</dbReference>
<dbReference type="STRING" id="1856405.BFC17_15125"/>
<feature type="signal peptide" evidence="1">
    <location>
        <begin position="1"/>
        <end position="22"/>
    </location>
</feature>
<keyword evidence="3" id="KW-1185">Reference proteome</keyword>
<evidence type="ECO:0000313" key="3">
    <source>
        <dbReference type="Proteomes" id="UP000176037"/>
    </source>
</evidence>
<evidence type="ECO:0000256" key="1">
    <source>
        <dbReference type="SAM" id="SignalP"/>
    </source>
</evidence>
<dbReference type="Proteomes" id="UP000176037">
    <property type="component" value="Unassembled WGS sequence"/>
</dbReference>
<organism evidence="2 3">
    <name type="scientific">Alteromonas lipolytica</name>
    <dbReference type="NCBI Taxonomy" id="1856405"/>
    <lineage>
        <taxon>Bacteria</taxon>
        <taxon>Pseudomonadati</taxon>
        <taxon>Pseudomonadota</taxon>
        <taxon>Gammaproteobacteria</taxon>
        <taxon>Alteromonadales</taxon>
        <taxon>Alteromonadaceae</taxon>
        <taxon>Alteromonas/Salinimonas group</taxon>
        <taxon>Alteromonas</taxon>
    </lineage>
</organism>
<comment type="caution">
    <text evidence="2">The sequence shown here is derived from an EMBL/GenBank/DDBJ whole genome shotgun (WGS) entry which is preliminary data.</text>
</comment>
<feature type="chain" id="PRO_5009214382" evidence="1">
    <location>
        <begin position="23"/>
        <end position="95"/>
    </location>
</feature>
<keyword evidence="1" id="KW-0732">Signal</keyword>
<accession>A0A1E8FG69</accession>
<dbReference type="EMBL" id="MJIC01000010">
    <property type="protein sequence ID" value="OFI34899.1"/>
    <property type="molecule type" value="Genomic_DNA"/>
</dbReference>
<sequence length="95" mass="10203">MTRQLMTISIVSAVLSISSAMADENASVSTLYTGDTKTLLVKKQRSADNPLPVARLLRQNTDRPNAEDANGHSTAVTFFINQSVAPSVQSLPSVR</sequence>
<evidence type="ECO:0000313" key="2">
    <source>
        <dbReference type="EMBL" id="OFI34899.1"/>
    </source>
</evidence>
<protein>
    <submittedName>
        <fullName evidence="2">Uncharacterized protein</fullName>
    </submittedName>
</protein>
<reference evidence="2 3" key="1">
    <citation type="submission" date="2016-09" db="EMBL/GenBank/DDBJ databases">
        <title>Alteromonas lipolytica, a new species isolated from sea water.</title>
        <authorList>
            <person name="Wu Y.-H."/>
            <person name="Cheng H."/>
            <person name="Xu X.-W."/>
        </authorList>
    </citation>
    <scope>NUCLEOTIDE SEQUENCE [LARGE SCALE GENOMIC DNA]</scope>
    <source>
        <strain evidence="2 3">JW12</strain>
    </source>
</reference>
<proteinExistence type="predicted"/>
<gene>
    <name evidence="2" type="ORF">BFC17_15125</name>
</gene>
<name>A0A1E8FG69_9ALTE</name>